<dbReference type="InterPro" id="IPR052028">
    <property type="entry name" value="HipA_Ser/Thr_kinase"/>
</dbReference>
<evidence type="ECO:0000256" key="2">
    <source>
        <dbReference type="ARBA" id="ARBA00022679"/>
    </source>
</evidence>
<gene>
    <name evidence="5" type="ORF">KTO63_16715</name>
</gene>
<evidence type="ECO:0000256" key="3">
    <source>
        <dbReference type="ARBA" id="ARBA00022777"/>
    </source>
</evidence>
<dbReference type="GO" id="GO:0004674">
    <property type="term" value="F:protein serine/threonine kinase activity"/>
    <property type="evidence" value="ECO:0007669"/>
    <property type="project" value="TreeGrafter"/>
</dbReference>
<proteinExistence type="inferred from homology"/>
<keyword evidence="3" id="KW-0418">Kinase</keyword>
<organism evidence="5 6">
    <name type="scientific">Pinibacter aurantiacus</name>
    <dbReference type="NCBI Taxonomy" id="2851599"/>
    <lineage>
        <taxon>Bacteria</taxon>
        <taxon>Pseudomonadati</taxon>
        <taxon>Bacteroidota</taxon>
        <taxon>Chitinophagia</taxon>
        <taxon>Chitinophagales</taxon>
        <taxon>Chitinophagaceae</taxon>
        <taxon>Pinibacter</taxon>
    </lineage>
</organism>
<evidence type="ECO:0000313" key="5">
    <source>
        <dbReference type="EMBL" id="MBV4358810.1"/>
    </source>
</evidence>
<dbReference type="GO" id="GO:0005829">
    <property type="term" value="C:cytosol"/>
    <property type="evidence" value="ECO:0007669"/>
    <property type="project" value="TreeGrafter"/>
</dbReference>
<dbReference type="PANTHER" id="PTHR37419">
    <property type="entry name" value="SERINE/THREONINE-PROTEIN KINASE TOXIN HIPA"/>
    <property type="match status" value="1"/>
</dbReference>
<comment type="caution">
    <text evidence="5">The sequence shown here is derived from an EMBL/GenBank/DDBJ whole genome shotgun (WGS) entry which is preliminary data.</text>
</comment>
<reference evidence="5" key="1">
    <citation type="submission" date="2021-06" db="EMBL/GenBank/DDBJ databases">
        <authorList>
            <person name="Huq M.A."/>
        </authorList>
    </citation>
    <scope>NUCLEOTIDE SEQUENCE</scope>
    <source>
        <strain evidence="5">MAH-26</strain>
    </source>
</reference>
<dbReference type="Pfam" id="PF07804">
    <property type="entry name" value="HipA_C"/>
    <property type="match status" value="1"/>
</dbReference>
<sequence>MLAPELVGILTLEQIKTKRSFSFTYEKQWLDSKAQHLLDPDLSWGSGPQFPGTKQNFGVFLDSMPDTWGRTLMKRRAALEASEQGKTAPALHELDFLLGVHDQSRMGALRFKTDPHGDFLDNNLTHPTPPWTSICELQHGAAVVESADDIEKVKKWLTMLMAPGSSLGGARPKANVLDEHGQPWIAKFPSKNDETDKAAWEYLAYRHAVNAGIQMAPCKLQKIAGKYHTFFTQRFDREKTDRIHFASAMTMTGNNEEKLKDNPASYLDMAEVIQYNGAPNHIKEDLHQLWRRLVFNILISNTDDHLRNHGFLFTDQGWRLSPAFDINPSIDKAGLALNIDMDSNALDLSLARSVGEYFNLDDNEMNQIIAEVTASVSKWQIIAAEIGIPRQEQLLMGAAFKH</sequence>
<comment type="similarity">
    <text evidence="1">Belongs to the HipA Ser/Thr kinase family.</text>
</comment>
<keyword evidence="2" id="KW-0808">Transferase</keyword>
<dbReference type="InterPro" id="IPR012893">
    <property type="entry name" value="HipA-like_C"/>
</dbReference>
<accession>A0A9E2SET8</accession>
<dbReference type="AlphaFoldDB" id="A0A9E2SET8"/>
<dbReference type="EMBL" id="JAHSPG010000013">
    <property type="protein sequence ID" value="MBV4358810.1"/>
    <property type="molecule type" value="Genomic_DNA"/>
</dbReference>
<evidence type="ECO:0000259" key="4">
    <source>
        <dbReference type="Pfam" id="PF07804"/>
    </source>
</evidence>
<keyword evidence="6" id="KW-1185">Reference proteome</keyword>
<evidence type="ECO:0000313" key="6">
    <source>
        <dbReference type="Proteomes" id="UP000812270"/>
    </source>
</evidence>
<protein>
    <submittedName>
        <fullName evidence="5">Type II toxin-antitoxin system HipA family toxin</fullName>
    </submittedName>
</protein>
<evidence type="ECO:0000256" key="1">
    <source>
        <dbReference type="ARBA" id="ARBA00010164"/>
    </source>
</evidence>
<dbReference type="PANTHER" id="PTHR37419:SF8">
    <property type="entry name" value="TOXIN YJJJ"/>
    <property type="match status" value="1"/>
</dbReference>
<name>A0A9E2SET8_9BACT</name>
<dbReference type="Proteomes" id="UP000812270">
    <property type="component" value="Unassembled WGS sequence"/>
</dbReference>
<feature type="domain" description="HipA-like C-terminal" evidence="4">
    <location>
        <begin position="165"/>
        <end position="378"/>
    </location>
</feature>